<organism evidence="2 3">
    <name type="scientific">Mycena metata</name>
    <dbReference type="NCBI Taxonomy" id="1033252"/>
    <lineage>
        <taxon>Eukaryota</taxon>
        <taxon>Fungi</taxon>
        <taxon>Dikarya</taxon>
        <taxon>Basidiomycota</taxon>
        <taxon>Agaricomycotina</taxon>
        <taxon>Agaricomycetes</taxon>
        <taxon>Agaricomycetidae</taxon>
        <taxon>Agaricales</taxon>
        <taxon>Marasmiineae</taxon>
        <taxon>Mycenaceae</taxon>
        <taxon>Mycena</taxon>
    </lineage>
</organism>
<sequence length="459" mass="50654">MAKIPKVYPSFNTYLSFTIYLAEDEGVEGCGVFCRRVEGNRWRHMLGNTARLFCALLTAPILLLTPLFLTNAFESYMHSSAIVENSDRIVTTPDPLVAHAPGGGTGKYDTTQTDIDAERGQTLHLCPILQPTENAGGSDSDLAIHALMVEAIRHDEAGGCPDHEFLGPAPNSLLPRRARPVDLGKGRWRDLAWLLDLNQASYDPTRLAAVCSLSDSEDGGVEWLGIPIAPRTMNEPCTPLAIAFPVFSTSDVPLAIHRSEMVHFATLRRDPNGLYTNKEMQGVKDLTWGLAIISLAVVALLGRTERYTASIILYIVIALLYRLVELLAGTIYLVRSGWVFLEDEVEARLGKLDPTLHTLDSWGEQQFSPRWQPPQHRPYFAAKVVDLRRRVSVDVIVVSRPTSMVLLALHGPGITAMLITPHVDPNQRRIGAARKAGMCNLPLYIREEAVESDSIYIGA</sequence>
<feature type="transmembrane region" description="Helical" evidence="1">
    <location>
        <begin position="286"/>
        <end position="304"/>
    </location>
</feature>
<dbReference type="EMBL" id="JARKIB010000052">
    <property type="protein sequence ID" value="KAJ7754577.1"/>
    <property type="molecule type" value="Genomic_DNA"/>
</dbReference>
<accession>A0AAD7J0Z7</accession>
<protein>
    <submittedName>
        <fullName evidence="2">Uncharacterized protein</fullName>
    </submittedName>
</protein>
<feature type="transmembrane region" description="Helical" evidence="1">
    <location>
        <begin position="311"/>
        <end position="334"/>
    </location>
</feature>
<evidence type="ECO:0000313" key="2">
    <source>
        <dbReference type="EMBL" id="KAJ7754577.1"/>
    </source>
</evidence>
<name>A0AAD7J0Z7_9AGAR</name>
<dbReference type="AlphaFoldDB" id="A0AAD7J0Z7"/>
<keyword evidence="1" id="KW-0472">Membrane</keyword>
<proteinExistence type="predicted"/>
<reference evidence="2" key="1">
    <citation type="submission" date="2023-03" db="EMBL/GenBank/DDBJ databases">
        <title>Massive genome expansion in bonnet fungi (Mycena s.s.) driven by repeated elements and novel gene families across ecological guilds.</title>
        <authorList>
            <consortium name="Lawrence Berkeley National Laboratory"/>
            <person name="Harder C.B."/>
            <person name="Miyauchi S."/>
            <person name="Viragh M."/>
            <person name="Kuo A."/>
            <person name="Thoen E."/>
            <person name="Andreopoulos B."/>
            <person name="Lu D."/>
            <person name="Skrede I."/>
            <person name="Drula E."/>
            <person name="Henrissat B."/>
            <person name="Morin E."/>
            <person name="Kohler A."/>
            <person name="Barry K."/>
            <person name="LaButti K."/>
            <person name="Morin E."/>
            <person name="Salamov A."/>
            <person name="Lipzen A."/>
            <person name="Mereny Z."/>
            <person name="Hegedus B."/>
            <person name="Baldrian P."/>
            <person name="Stursova M."/>
            <person name="Weitz H."/>
            <person name="Taylor A."/>
            <person name="Grigoriev I.V."/>
            <person name="Nagy L.G."/>
            <person name="Martin F."/>
            <person name="Kauserud H."/>
        </authorList>
    </citation>
    <scope>NUCLEOTIDE SEQUENCE</scope>
    <source>
        <strain evidence="2">CBHHK182m</strain>
    </source>
</reference>
<comment type="caution">
    <text evidence="2">The sequence shown here is derived from an EMBL/GenBank/DDBJ whole genome shotgun (WGS) entry which is preliminary data.</text>
</comment>
<dbReference type="Proteomes" id="UP001215598">
    <property type="component" value="Unassembled WGS sequence"/>
</dbReference>
<keyword evidence="1" id="KW-1133">Transmembrane helix</keyword>
<gene>
    <name evidence="2" type="ORF">B0H16DRAFT_1542834</name>
</gene>
<keyword evidence="1" id="KW-0812">Transmembrane</keyword>
<evidence type="ECO:0000256" key="1">
    <source>
        <dbReference type="SAM" id="Phobius"/>
    </source>
</evidence>
<keyword evidence="3" id="KW-1185">Reference proteome</keyword>
<feature type="transmembrane region" description="Helical" evidence="1">
    <location>
        <begin position="50"/>
        <end position="69"/>
    </location>
</feature>
<evidence type="ECO:0000313" key="3">
    <source>
        <dbReference type="Proteomes" id="UP001215598"/>
    </source>
</evidence>